<accession>A0ABU9BBT2</accession>
<name>A0ABU9BBT2_9BURK</name>
<evidence type="ECO:0000313" key="2">
    <source>
        <dbReference type="Proteomes" id="UP001368500"/>
    </source>
</evidence>
<gene>
    <name evidence="1" type="ORF">AACH11_14785</name>
</gene>
<keyword evidence="2" id="KW-1185">Reference proteome</keyword>
<comment type="caution">
    <text evidence="1">The sequence shown here is derived from an EMBL/GenBank/DDBJ whole genome shotgun (WGS) entry which is preliminary data.</text>
</comment>
<dbReference type="Proteomes" id="UP001368500">
    <property type="component" value="Unassembled WGS sequence"/>
</dbReference>
<evidence type="ECO:0000313" key="1">
    <source>
        <dbReference type="EMBL" id="MEK8027229.1"/>
    </source>
</evidence>
<sequence length="48" mass="5271">MSRYLPTLPEVSRELITILAATLLASYVISKVPAFKRLVQSNTVPSPV</sequence>
<reference evidence="1 2" key="1">
    <citation type="submission" date="2024-04" db="EMBL/GenBank/DDBJ databases">
        <title>Novel species of the genus Ideonella isolated from streams.</title>
        <authorList>
            <person name="Lu H."/>
        </authorList>
    </citation>
    <scope>NUCLEOTIDE SEQUENCE [LARGE SCALE GENOMIC DNA]</scope>
    <source>
        <strain evidence="1 2">BYS139W</strain>
    </source>
</reference>
<dbReference type="EMBL" id="JBBUTF010000013">
    <property type="protein sequence ID" value="MEK8027229.1"/>
    <property type="molecule type" value="Genomic_DNA"/>
</dbReference>
<dbReference type="RefSeq" id="WP_341375007.1">
    <property type="nucleotide sequence ID" value="NZ_JBBUTF010000013.1"/>
</dbReference>
<protein>
    <submittedName>
        <fullName evidence="1">Uncharacterized protein</fullName>
    </submittedName>
</protein>
<organism evidence="1 2">
    <name type="scientific">Pseudaquabacterium rugosum</name>
    <dbReference type="NCBI Taxonomy" id="2984194"/>
    <lineage>
        <taxon>Bacteria</taxon>
        <taxon>Pseudomonadati</taxon>
        <taxon>Pseudomonadota</taxon>
        <taxon>Betaproteobacteria</taxon>
        <taxon>Burkholderiales</taxon>
        <taxon>Sphaerotilaceae</taxon>
        <taxon>Pseudaquabacterium</taxon>
    </lineage>
</organism>
<proteinExistence type="predicted"/>